<dbReference type="EMBL" id="JANPWB010000008">
    <property type="protein sequence ID" value="KAJ1160332.1"/>
    <property type="molecule type" value="Genomic_DNA"/>
</dbReference>
<feature type="region of interest" description="Disordered" evidence="1">
    <location>
        <begin position="160"/>
        <end position="190"/>
    </location>
</feature>
<dbReference type="AlphaFoldDB" id="A0AAV7S6T3"/>
<name>A0AAV7S6T3_PLEWA</name>
<organism evidence="2 3">
    <name type="scientific">Pleurodeles waltl</name>
    <name type="common">Iberian ribbed newt</name>
    <dbReference type="NCBI Taxonomy" id="8319"/>
    <lineage>
        <taxon>Eukaryota</taxon>
        <taxon>Metazoa</taxon>
        <taxon>Chordata</taxon>
        <taxon>Craniata</taxon>
        <taxon>Vertebrata</taxon>
        <taxon>Euteleostomi</taxon>
        <taxon>Amphibia</taxon>
        <taxon>Batrachia</taxon>
        <taxon>Caudata</taxon>
        <taxon>Salamandroidea</taxon>
        <taxon>Salamandridae</taxon>
        <taxon>Pleurodelinae</taxon>
        <taxon>Pleurodeles</taxon>
    </lineage>
</organism>
<evidence type="ECO:0000313" key="2">
    <source>
        <dbReference type="EMBL" id="KAJ1160332.1"/>
    </source>
</evidence>
<gene>
    <name evidence="2" type="ORF">NDU88_000834</name>
</gene>
<accession>A0AAV7S6T3</accession>
<protein>
    <submittedName>
        <fullName evidence="2">Uncharacterized protein</fullName>
    </submittedName>
</protein>
<proteinExistence type="predicted"/>
<keyword evidence="3" id="KW-1185">Reference proteome</keyword>
<evidence type="ECO:0000256" key="1">
    <source>
        <dbReference type="SAM" id="MobiDB-lite"/>
    </source>
</evidence>
<comment type="caution">
    <text evidence="2">The sequence shown here is derived from an EMBL/GenBank/DDBJ whole genome shotgun (WGS) entry which is preliminary data.</text>
</comment>
<evidence type="ECO:0000313" key="3">
    <source>
        <dbReference type="Proteomes" id="UP001066276"/>
    </source>
</evidence>
<sequence>MAGESLGDCCSPQRGTLLEAVVGTAAKGCRRPQHEAGEETHQDWVVVEAGAQLFLGAEAPKFLSGPDASVVFSSFFSFSFIAIDKKPLMKDKLRKSPGSVTRISFRVPPAMNAFPGQRAAVPGAPLRRPDDGWEAVQPSLGRNGSIVLQFAVTFGVGRGKRPRDGCRLTGINEQGKGPGTGLGAPQLSAA</sequence>
<reference evidence="2" key="1">
    <citation type="journal article" date="2022" name="bioRxiv">
        <title>Sequencing and chromosome-scale assembly of the giantPleurodeles waltlgenome.</title>
        <authorList>
            <person name="Brown T."/>
            <person name="Elewa A."/>
            <person name="Iarovenko S."/>
            <person name="Subramanian E."/>
            <person name="Araus A.J."/>
            <person name="Petzold A."/>
            <person name="Susuki M."/>
            <person name="Suzuki K.-i.T."/>
            <person name="Hayashi T."/>
            <person name="Toyoda A."/>
            <person name="Oliveira C."/>
            <person name="Osipova E."/>
            <person name="Leigh N.D."/>
            <person name="Simon A."/>
            <person name="Yun M.H."/>
        </authorList>
    </citation>
    <scope>NUCLEOTIDE SEQUENCE</scope>
    <source>
        <strain evidence="2">20211129_DDA</strain>
        <tissue evidence="2">Liver</tissue>
    </source>
</reference>
<dbReference type="Proteomes" id="UP001066276">
    <property type="component" value="Chromosome 4_2"/>
</dbReference>